<feature type="region of interest" description="Disordered" evidence="1">
    <location>
        <begin position="1"/>
        <end position="45"/>
    </location>
</feature>
<name>A0AAW2F960_9HYME</name>
<feature type="compositionally biased region" description="Basic and acidic residues" evidence="1">
    <location>
        <begin position="156"/>
        <end position="165"/>
    </location>
</feature>
<feature type="compositionally biased region" description="Basic residues" evidence="1">
    <location>
        <begin position="34"/>
        <end position="45"/>
    </location>
</feature>
<gene>
    <name evidence="2" type="ORF">PUN28_013979</name>
</gene>
<evidence type="ECO:0000313" key="3">
    <source>
        <dbReference type="Proteomes" id="UP001430953"/>
    </source>
</evidence>
<proteinExistence type="predicted"/>
<keyword evidence="3" id="KW-1185">Reference proteome</keyword>
<feature type="compositionally biased region" description="Acidic residues" evidence="1">
    <location>
        <begin position="143"/>
        <end position="155"/>
    </location>
</feature>
<organism evidence="2 3">
    <name type="scientific">Cardiocondyla obscurior</name>
    <dbReference type="NCBI Taxonomy" id="286306"/>
    <lineage>
        <taxon>Eukaryota</taxon>
        <taxon>Metazoa</taxon>
        <taxon>Ecdysozoa</taxon>
        <taxon>Arthropoda</taxon>
        <taxon>Hexapoda</taxon>
        <taxon>Insecta</taxon>
        <taxon>Pterygota</taxon>
        <taxon>Neoptera</taxon>
        <taxon>Endopterygota</taxon>
        <taxon>Hymenoptera</taxon>
        <taxon>Apocrita</taxon>
        <taxon>Aculeata</taxon>
        <taxon>Formicoidea</taxon>
        <taxon>Formicidae</taxon>
        <taxon>Myrmicinae</taxon>
        <taxon>Cardiocondyla</taxon>
    </lineage>
</organism>
<sequence>MPPVNGDYQNLSSSKDPSCQRYRKNLKVESRNLRSIKKSRAQRNRKIRELRELVRSFFVQFLFAAAPREVTPELPKVRTERSWSSLPSVPPNSPTNHEDTESEENTPERTPSPSRPRSTSPPQPEPELACSSPVRSPTPYPGEPEEVDSFAEDETISWHEPDSPERSPSPAPSVEFLEEQEEPREVVDPLLELFRSTCTPWTDPVPERAYTIGPDSFDPEEIRREARRATPDHNILIYYPRVEHPFLAPIRLIDRVFPRSTARITEIIEIDLE</sequence>
<evidence type="ECO:0000256" key="1">
    <source>
        <dbReference type="SAM" id="MobiDB-lite"/>
    </source>
</evidence>
<feature type="compositionally biased region" description="Low complexity" evidence="1">
    <location>
        <begin position="108"/>
        <end position="118"/>
    </location>
</feature>
<evidence type="ECO:0000313" key="2">
    <source>
        <dbReference type="EMBL" id="KAL0110715.1"/>
    </source>
</evidence>
<dbReference type="AlphaFoldDB" id="A0AAW2F960"/>
<accession>A0AAW2F960</accession>
<dbReference type="EMBL" id="JADYXP020000014">
    <property type="protein sequence ID" value="KAL0110715.1"/>
    <property type="molecule type" value="Genomic_DNA"/>
</dbReference>
<protein>
    <submittedName>
        <fullName evidence="2">Uncharacterized protein</fullName>
    </submittedName>
</protein>
<dbReference type="Proteomes" id="UP001430953">
    <property type="component" value="Unassembled WGS sequence"/>
</dbReference>
<comment type="caution">
    <text evidence="2">The sequence shown here is derived from an EMBL/GenBank/DDBJ whole genome shotgun (WGS) entry which is preliminary data.</text>
</comment>
<reference evidence="2 3" key="1">
    <citation type="submission" date="2023-03" db="EMBL/GenBank/DDBJ databases">
        <title>High recombination rates correlate with genetic variation in Cardiocondyla obscurior ants.</title>
        <authorList>
            <person name="Errbii M."/>
        </authorList>
    </citation>
    <scope>NUCLEOTIDE SEQUENCE [LARGE SCALE GENOMIC DNA]</scope>
    <source>
        <strain evidence="2">Alpha-2009</strain>
        <tissue evidence="2">Whole body</tissue>
    </source>
</reference>
<feature type="compositionally biased region" description="Polar residues" evidence="1">
    <location>
        <begin position="7"/>
        <end position="17"/>
    </location>
</feature>
<feature type="region of interest" description="Disordered" evidence="1">
    <location>
        <begin position="71"/>
        <end position="181"/>
    </location>
</feature>